<keyword evidence="2 6" id="KW-0418">Kinase</keyword>
<reference evidence="7 8" key="1">
    <citation type="submission" date="2019-02" db="EMBL/GenBank/DDBJ databases">
        <title>Deep-cultivation of Planctomycetes and their phenomic and genomic characterization uncovers novel biology.</title>
        <authorList>
            <person name="Wiegand S."/>
            <person name="Jogler M."/>
            <person name="Boedeker C."/>
            <person name="Pinto D."/>
            <person name="Vollmers J."/>
            <person name="Rivas-Marin E."/>
            <person name="Kohn T."/>
            <person name="Peeters S.H."/>
            <person name="Heuer A."/>
            <person name="Rast P."/>
            <person name="Oberbeckmann S."/>
            <person name="Bunk B."/>
            <person name="Jeske O."/>
            <person name="Meyerdierks A."/>
            <person name="Storesund J.E."/>
            <person name="Kallscheuer N."/>
            <person name="Luecker S."/>
            <person name="Lage O.M."/>
            <person name="Pohl T."/>
            <person name="Merkel B.J."/>
            <person name="Hornburger P."/>
            <person name="Mueller R.-W."/>
            <person name="Bruemmer F."/>
            <person name="Labrenz M."/>
            <person name="Spormann A.M."/>
            <person name="Op den Camp H."/>
            <person name="Overmann J."/>
            <person name="Amann R."/>
            <person name="Jetten M.S.M."/>
            <person name="Mascher T."/>
            <person name="Medema M.H."/>
            <person name="Devos D.P."/>
            <person name="Kaster A.-K."/>
            <person name="Ovreas L."/>
            <person name="Rohde M."/>
            <person name="Galperin M.Y."/>
            <person name="Jogler C."/>
        </authorList>
    </citation>
    <scope>NUCLEOTIDE SEQUENCE [LARGE SCALE GENOMIC DNA]</scope>
    <source>
        <strain evidence="7 8">KS4</strain>
    </source>
</reference>
<dbReference type="EMBL" id="CP036425">
    <property type="protein sequence ID" value="QDU34245.1"/>
    <property type="molecule type" value="Genomic_DNA"/>
</dbReference>
<comment type="function">
    <text evidence="6">Involved in the regulation of the intracellular balance of NAD and NADP, and is a key enzyme in the biosynthesis of NADP. Catalyzes specifically the phosphorylation on 2'-hydroxyl of the adenosine moiety of NAD to yield NADP.</text>
</comment>
<dbReference type="Proteomes" id="UP000317369">
    <property type="component" value="Chromosome"/>
</dbReference>
<dbReference type="OrthoDB" id="9774737at2"/>
<keyword evidence="1 6" id="KW-0808">Transferase</keyword>
<keyword evidence="8" id="KW-1185">Reference proteome</keyword>
<comment type="cofactor">
    <cofactor evidence="6">
        <name>a divalent metal cation</name>
        <dbReference type="ChEBI" id="CHEBI:60240"/>
    </cofactor>
</comment>
<organism evidence="7 8">
    <name type="scientific">Poriferisphaera corsica</name>
    <dbReference type="NCBI Taxonomy" id="2528020"/>
    <lineage>
        <taxon>Bacteria</taxon>
        <taxon>Pseudomonadati</taxon>
        <taxon>Planctomycetota</taxon>
        <taxon>Phycisphaerae</taxon>
        <taxon>Phycisphaerales</taxon>
        <taxon>Phycisphaeraceae</taxon>
        <taxon>Poriferisphaera</taxon>
    </lineage>
</organism>
<dbReference type="GO" id="GO:0005737">
    <property type="term" value="C:cytoplasm"/>
    <property type="evidence" value="ECO:0007669"/>
    <property type="project" value="UniProtKB-SubCell"/>
</dbReference>
<evidence type="ECO:0000256" key="3">
    <source>
        <dbReference type="ARBA" id="ARBA00022857"/>
    </source>
</evidence>
<feature type="binding site" evidence="6">
    <location>
        <position position="196"/>
    </location>
    <ligand>
        <name>NAD(+)</name>
        <dbReference type="ChEBI" id="CHEBI:57540"/>
    </ligand>
</feature>
<dbReference type="Pfam" id="PF20143">
    <property type="entry name" value="NAD_kinase_C"/>
    <property type="match status" value="1"/>
</dbReference>
<sequence length="313" mass="34538">MTEIHDLHNPQITHKPRIFILANRIKPQVVEAMHSFRPWLEERADIVAEPDMQTLFRETASDLPQADLAVVLGGDGTLLSQARALVDLEIPMIGVNFGKVGFLAEFSIADLKRHWKCICSGACRMSKRMMLDVMVYDEGTPEWGDGDETIMPKPIFRSVSLNDAAVVAGPPFRMIEIELAIEPKQTKSSATTINGDGLVVATPSGSTAYNLAAGGPIVSPGIDGICISAIAPQSIAFRPIVFNASCDVWLTLKRVNEGSELVLDGQESKPLCTGQQIYIRKHDRVLKLVHNPDMNYWQLLAKKMHWAARPSRD</sequence>
<name>A0A517YVI6_9BACT</name>
<evidence type="ECO:0000256" key="2">
    <source>
        <dbReference type="ARBA" id="ARBA00022777"/>
    </source>
</evidence>
<feature type="active site" description="Proton acceptor" evidence="6">
    <location>
        <position position="75"/>
    </location>
</feature>
<dbReference type="GO" id="GO:0051287">
    <property type="term" value="F:NAD binding"/>
    <property type="evidence" value="ECO:0007669"/>
    <property type="project" value="UniProtKB-ARBA"/>
</dbReference>
<dbReference type="KEGG" id="pcor:KS4_23100"/>
<dbReference type="InterPro" id="IPR002504">
    <property type="entry name" value="NADK"/>
</dbReference>
<gene>
    <name evidence="7" type="primary">ppnK</name>
    <name evidence="6" type="synonym">nadK</name>
    <name evidence="7" type="ORF">KS4_23100</name>
</gene>
<dbReference type="GO" id="GO:0005524">
    <property type="term" value="F:ATP binding"/>
    <property type="evidence" value="ECO:0007669"/>
    <property type="project" value="UniProtKB-KW"/>
</dbReference>
<feature type="binding site" evidence="6">
    <location>
        <begin position="162"/>
        <end position="163"/>
    </location>
    <ligand>
        <name>NAD(+)</name>
        <dbReference type="ChEBI" id="CHEBI:57540"/>
    </ligand>
</feature>
<dbReference type="Gene3D" id="2.60.200.30">
    <property type="entry name" value="Probable inorganic polyphosphate/atp-NAD kinase, domain 2"/>
    <property type="match status" value="1"/>
</dbReference>
<dbReference type="InterPro" id="IPR016064">
    <property type="entry name" value="NAD/diacylglycerol_kinase_sf"/>
</dbReference>
<keyword evidence="3 6" id="KW-0521">NADP</keyword>
<evidence type="ECO:0000313" key="7">
    <source>
        <dbReference type="EMBL" id="QDU34245.1"/>
    </source>
</evidence>
<dbReference type="GO" id="GO:0006741">
    <property type="term" value="P:NADP+ biosynthetic process"/>
    <property type="evidence" value="ECO:0007669"/>
    <property type="project" value="UniProtKB-UniRule"/>
</dbReference>
<comment type="caution">
    <text evidence="6">Lacks conserved residue(s) required for the propagation of feature annotation.</text>
</comment>
<feature type="binding site" evidence="6">
    <location>
        <position position="173"/>
    </location>
    <ligand>
        <name>NAD(+)</name>
        <dbReference type="ChEBI" id="CHEBI:57540"/>
    </ligand>
</feature>
<comment type="catalytic activity">
    <reaction evidence="5 6">
        <text>NAD(+) + ATP = ADP + NADP(+) + H(+)</text>
        <dbReference type="Rhea" id="RHEA:18629"/>
        <dbReference type="ChEBI" id="CHEBI:15378"/>
        <dbReference type="ChEBI" id="CHEBI:30616"/>
        <dbReference type="ChEBI" id="CHEBI:57540"/>
        <dbReference type="ChEBI" id="CHEBI:58349"/>
        <dbReference type="ChEBI" id="CHEBI:456216"/>
        <dbReference type="EC" id="2.7.1.23"/>
    </reaction>
</comment>
<dbReference type="InterPro" id="IPR017438">
    <property type="entry name" value="ATP-NAD_kinase_N"/>
</dbReference>
<dbReference type="RefSeq" id="WP_145077932.1">
    <property type="nucleotide sequence ID" value="NZ_CP036425.1"/>
</dbReference>
<dbReference type="PANTHER" id="PTHR20275">
    <property type="entry name" value="NAD KINASE"/>
    <property type="match status" value="1"/>
</dbReference>
<dbReference type="GO" id="GO:0046872">
    <property type="term" value="F:metal ion binding"/>
    <property type="evidence" value="ECO:0007669"/>
    <property type="project" value="UniProtKB-UniRule"/>
</dbReference>
<keyword evidence="6" id="KW-0963">Cytoplasm</keyword>
<keyword evidence="6" id="KW-0547">Nucleotide-binding</keyword>
<protein>
    <recommendedName>
        <fullName evidence="6">NAD kinase</fullName>
        <ecNumber evidence="6">2.7.1.23</ecNumber>
    </recommendedName>
    <alternativeName>
        <fullName evidence="6">ATP-dependent NAD kinase</fullName>
    </alternativeName>
</protein>
<dbReference type="AlphaFoldDB" id="A0A517YVI6"/>
<evidence type="ECO:0000256" key="6">
    <source>
        <dbReference type="HAMAP-Rule" id="MF_00361"/>
    </source>
</evidence>
<keyword evidence="4 6" id="KW-0520">NAD</keyword>
<evidence type="ECO:0000256" key="1">
    <source>
        <dbReference type="ARBA" id="ARBA00022679"/>
    </source>
</evidence>
<feature type="binding site" evidence="6">
    <location>
        <begin position="75"/>
        <end position="76"/>
    </location>
    <ligand>
        <name>NAD(+)</name>
        <dbReference type="ChEBI" id="CHEBI:57540"/>
    </ligand>
</feature>
<dbReference type="HAMAP" id="MF_00361">
    <property type="entry name" value="NAD_kinase"/>
    <property type="match status" value="1"/>
</dbReference>
<dbReference type="InterPro" id="IPR017437">
    <property type="entry name" value="ATP-NAD_kinase_PpnK-typ_C"/>
</dbReference>
<evidence type="ECO:0000256" key="4">
    <source>
        <dbReference type="ARBA" id="ARBA00023027"/>
    </source>
</evidence>
<keyword evidence="6" id="KW-0067">ATP-binding</keyword>
<dbReference type="Gene3D" id="3.40.50.10330">
    <property type="entry name" value="Probable inorganic polyphosphate/atp-NAD kinase, domain 1"/>
    <property type="match status" value="1"/>
</dbReference>
<dbReference type="PANTHER" id="PTHR20275:SF0">
    <property type="entry name" value="NAD KINASE"/>
    <property type="match status" value="1"/>
</dbReference>
<comment type="similarity">
    <text evidence="6">Belongs to the NAD kinase family.</text>
</comment>
<feature type="binding site" evidence="6">
    <location>
        <position position="266"/>
    </location>
    <ligand>
        <name>NAD(+)</name>
        <dbReference type="ChEBI" id="CHEBI:57540"/>
    </ligand>
</feature>
<accession>A0A517YVI6</accession>
<dbReference type="GO" id="GO:0019674">
    <property type="term" value="P:NAD+ metabolic process"/>
    <property type="evidence" value="ECO:0007669"/>
    <property type="project" value="InterPro"/>
</dbReference>
<feature type="binding site" evidence="6">
    <location>
        <position position="231"/>
    </location>
    <ligand>
        <name>NAD(+)</name>
        <dbReference type="ChEBI" id="CHEBI:57540"/>
    </ligand>
</feature>
<comment type="subcellular location">
    <subcellularLocation>
        <location evidence="6">Cytoplasm</location>
    </subcellularLocation>
</comment>
<dbReference type="GO" id="GO:0003951">
    <property type="term" value="F:NAD+ kinase activity"/>
    <property type="evidence" value="ECO:0007669"/>
    <property type="project" value="UniProtKB-UniRule"/>
</dbReference>
<evidence type="ECO:0000256" key="5">
    <source>
        <dbReference type="ARBA" id="ARBA00047925"/>
    </source>
</evidence>
<dbReference type="EC" id="2.7.1.23" evidence="6"/>
<dbReference type="Pfam" id="PF01513">
    <property type="entry name" value="NAD_kinase"/>
    <property type="match status" value="1"/>
</dbReference>
<dbReference type="SUPFAM" id="SSF111331">
    <property type="entry name" value="NAD kinase/diacylglycerol kinase-like"/>
    <property type="match status" value="1"/>
</dbReference>
<evidence type="ECO:0000313" key="8">
    <source>
        <dbReference type="Proteomes" id="UP000317369"/>
    </source>
</evidence>
<proteinExistence type="inferred from homology"/>